<dbReference type="RefSeq" id="WP_216956790.1">
    <property type="nucleotide sequence ID" value="NZ_JAHOPB010000001.1"/>
</dbReference>
<protein>
    <recommendedName>
        <fullName evidence="1">Carboxylic ester hydrolase</fullName>
        <ecNumber evidence="1">3.1.1.-</ecNumber>
    </recommendedName>
</protein>
<evidence type="ECO:0000259" key="2">
    <source>
        <dbReference type="Pfam" id="PF00135"/>
    </source>
</evidence>
<dbReference type="PROSITE" id="PS00122">
    <property type="entry name" value="CARBOXYLESTERASE_B_1"/>
    <property type="match status" value="1"/>
</dbReference>
<keyword evidence="4" id="KW-1185">Reference proteome</keyword>
<feature type="domain" description="Carboxylesterase type B" evidence="2">
    <location>
        <begin position="5"/>
        <end position="481"/>
    </location>
</feature>
<comment type="similarity">
    <text evidence="1">Belongs to the type-B carboxylesterase/lipase family.</text>
</comment>
<keyword evidence="1" id="KW-0378">Hydrolase</keyword>
<sequence>MSTEVVVETTAGKVRGTSDRGVEIFKGIPYAEPPLGDLRFRPPDKPKPWSGVRDATAYGNMAVQSQNVFALPDDLLRLFTLAGKQKLDEDCLYLNVWTSGREGADRPVLFWCHGGAFITGSGSSPWSDGANLCRLDDVVVVSFNHRLGALGYLHLEDIADGFEQAGLAGVLDIIAALEWVRDNIARFGGDPQNVTIFGESGGGAKVSVLMAMPPARGLFHKAIIQSGPAVQMANREDGTKTARQMLEHLGLDPADAGKLREMPPAKILEAQVKVLAGVSRAAFADRRRLGFNPVIDGTLFPGGPFAPKAPLTSLDVPLMIGSNKDEMTLFLGHMPWVADATFESLPESLTPYLGVKAAEVIATYRKAQPRLRPDEIAIAIVSDLGVRAPSLLIAERKLVQETAPVFVYLFAWETPVLGGRLRSCHTLEIPFVFSNLESAELTGDDPARLPLGEAMSRAWIAFAKRGNPNHAGLPVWPAYSGGMRATMIFDTVCHLDIDPYGTERRVWEIKE</sequence>
<dbReference type="Proteomes" id="UP000727907">
    <property type="component" value="Unassembled WGS sequence"/>
</dbReference>
<dbReference type="Pfam" id="PF00135">
    <property type="entry name" value="COesterase"/>
    <property type="match status" value="1"/>
</dbReference>
<evidence type="ECO:0000313" key="3">
    <source>
        <dbReference type="EMBL" id="MBU8872580.1"/>
    </source>
</evidence>
<organism evidence="3 4">
    <name type="scientific">Reyranella humidisoli</name>
    <dbReference type="NCBI Taxonomy" id="2849149"/>
    <lineage>
        <taxon>Bacteria</taxon>
        <taxon>Pseudomonadati</taxon>
        <taxon>Pseudomonadota</taxon>
        <taxon>Alphaproteobacteria</taxon>
        <taxon>Hyphomicrobiales</taxon>
        <taxon>Reyranellaceae</taxon>
        <taxon>Reyranella</taxon>
    </lineage>
</organism>
<dbReference type="EC" id="3.1.1.-" evidence="1"/>
<dbReference type="InterPro" id="IPR019826">
    <property type="entry name" value="Carboxylesterase_B_AS"/>
</dbReference>
<dbReference type="EMBL" id="JAHOPB010000001">
    <property type="protein sequence ID" value="MBU8872580.1"/>
    <property type="molecule type" value="Genomic_DNA"/>
</dbReference>
<proteinExistence type="inferred from homology"/>
<comment type="caution">
    <text evidence="3">The sequence shown here is derived from an EMBL/GenBank/DDBJ whole genome shotgun (WGS) entry which is preliminary data.</text>
</comment>
<accession>A0ABS6IH74</accession>
<gene>
    <name evidence="3" type="ORF">KQ910_02340</name>
</gene>
<reference evidence="3 4" key="1">
    <citation type="submission" date="2021-06" db="EMBL/GenBank/DDBJ databases">
        <authorList>
            <person name="Lee D.H."/>
        </authorList>
    </citation>
    <scope>NUCLEOTIDE SEQUENCE [LARGE SCALE GENOMIC DNA]</scope>
    <source>
        <strain evidence="3 4">MMS21-HV4-11</strain>
    </source>
</reference>
<dbReference type="InterPro" id="IPR002018">
    <property type="entry name" value="CarbesteraseB"/>
</dbReference>
<dbReference type="InterPro" id="IPR050309">
    <property type="entry name" value="Type-B_Carboxylest/Lipase"/>
</dbReference>
<evidence type="ECO:0000313" key="4">
    <source>
        <dbReference type="Proteomes" id="UP000727907"/>
    </source>
</evidence>
<name>A0ABS6IH74_9HYPH</name>
<dbReference type="PANTHER" id="PTHR11559">
    <property type="entry name" value="CARBOXYLESTERASE"/>
    <property type="match status" value="1"/>
</dbReference>
<evidence type="ECO:0000256" key="1">
    <source>
        <dbReference type="RuleBase" id="RU361235"/>
    </source>
</evidence>